<proteinExistence type="predicted"/>
<accession>A0A9D1T309</accession>
<evidence type="ECO:0000256" key="4">
    <source>
        <dbReference type="SAM" id="MobiDB-lite"/>
    </source>
</evidence>
<dbReference type="GO" id="GO:0008236">
    <property type="term" value="F:serine-type peptidase activity"/>
    <property type="evidence" value="ECO:0007669"/>
    <property type="project" value="UniProtKB-KW"/>
</dbReference>
<dbReference type="Proteomes" id="UP000886845">
    <property type="component" value="Unassembled WGS sequence"/>
</dbReference>
<evidence type="ECO:0000313" key="7">
    <source>
        <dbReference type="Proteomes" id="UP000886845"/>
    </source>
</evidence>
<dbReference type="Pfam" id="PF03572">
    <property type="entry name" value="Peptidase_S41"/>
    <property type="match status" value="1"/>
</dbReference>
<sequence>ASDTRDIRLQEGDRIIGVGQGDGPIEDIRHKPLSRTVRKIRGPKGTKVVLRVIPASDKSGSRTKIVDLVRDEIKLEEQAVSGRVETIPLAAGTERKLGYVRIPTFYAGVVGGDNASDARSMTRDLLRFIQDFNEQRVDGLVIDLRNNGGGSLAEALAMTGLFVTGPAVQVRDRSRIQTLPAQGRVAFRKPILVLVNRNSASASEIVASALQDYGRAIVVGDSKTHGKGTVQTVMGLGDNTVYGADRITSACFFRINGGTTQLRGVLPDLVLPSIYDALDLGEDQLPGALPYTEIPPAYYAQTEDLKPFLPRLKAASDKRLAADAQYQASQRLIDHVRKANAEATVTLNRDKRLARMRAERAMEKLQDEAMRGGSAKDRKEGPTVENDPVLRESLHILSDYIDLRGGPDAPVNTDGDLGPRLFRFFGAR</sequence>
<organism evidence="6 7">
    <name type="scientific">Candidatus Spyradenecus faecavium</name>
    <dbReference type="NCBI Taxonomy" id="2840947"/>
    <lineage>
        <taxon>Bacteria</taxon>
        <taxon>Pseudomonadati</taxon>
        <taxon>Lentisphaerota</taxon>
        <taxon>Lentisphaeria</taxon>
        <taxon>Lentisphaerales</taxon>
        <taxon>Lentisphaeraceae</taxon>
        <taxon>Lentisphaeraceae incertae sedis</taxon>
        <taxon>Candidatus Spyradenecus</taxon>
    </lineage>
</organism>
<dbReference type="Pfam" id="PF11818">
    <property type="entry name" value="DUF3340"/>
    <property type="match status" value="1"/>
</dbReference>
<dbReference type="GO" id="GO:0004175">
    <property type="term" value="F:endopeptidase activity"/>
    <property type="evidence" value="ECO:0007669"/>
    <property type="project" value="TreeGrafter"/>
</dbReference>
<dbReference type="SMART" id="SM00245">
    <property type="entry name" value="TSPc"/>
    <property type="match status" value="1"/>
</dbReference>
<dbReference type="GO" id="GO:0030288">
    <property type="term" value="C:outer membrane-bounded periplasmic space"/>
    <property type="evidence" value="ECO:0007669"/>
    <property type="project" value="TreeGrafter"/>
</dbReference>
<reference evidence="6" key="2">
    <citation type="journal article" date="2021" name="PeerJ">
        <title>Extensive microbial diversity within the chicken gut microbiome revealed by metagenomics and culture.</title>
        <authorList>
            <person name="Gilroy R."/>
            <person name="Ravi A."/>
            <person name="Getino M."/>
            <person name="Pursley I."/>
            <person name="Horton D.L."/>
            <person name="Alikhan N.F."/>
            <person name="Baker D."/>
            <person name="Gharbi K."/>
            <person name="Hall N."/>
            <person name="Watson M."/>
            <person name="Adriaenssens E.M."/>
            <person name="Foster-Nyarko E."/>
            <person name="Jarju S."/>
            <person name="Secka A."/>
            <person name="Antonio M."/>
            <person name="Oren A."/>
            <person name="Chaudhuri R.R."/>
            <person name="La Ragione R."/>
            <person name="Hildebrand F."/>
            <person name="Pallen M.J."/>
        </authorList>
    </citation>
    <scope>NUCLEOTIDE SEQUENCE</scope>
    <source>
        <strain evidence="6">35461</strain>
    </source>
</reference>
<feature type="non-terminal residue" evidence="6">
    <location>
        <position position="1"/>
    </location>
</feature>
<dbReference type="InterPro" id="IPR004447">
    <property type="entry name" value="Peptidase_S41A"/>
</dbReference>
<dbReference type="PANTHER" id="PTHR32060">
    <property type="entry name" value="TAIL-SPECIFIC PROTEASE"/>
    <property type="match status" value="1"/>
</dbReference>
<evidence type="ECO:0000256" key="2">
    <source>
        <dbReference type="ARBA" id="ARBA00022801"/>
    </source>
</evidence>
<keyword evidence="3" id="KW-0720">Serine protease</keyword>
<dbReference type="InterPro" id="IPR029045">
    <property type="entry name" value="ClpP/crotonase-like_dom_sf"/>
</dbReference>
<dbReference type="Gene3D" id="3.90.226.10">
    <property type="entry name" value="2-enoyl-CoA Hydratase, Chain A, domain 1"/>
    <property type="match status" value="1"/>
</dbReference>
<evidence type="ECO:0000259" key="5">
    <source>
        <dbReference type="SMART" id="SM00245"/>
    </source>
</evidence>
<dbReference type="InterPro" id="IPR020992">
    <property type="entry name" value="Tail_Prtase_C"/>
</dbReference>
<reference evidence="6" key="1">
    <citation type="submission" date="2020-10" db="EMBL/GenBank/DDBJ databases">
        <authorList>
            <person name="Gilroy R."/>
        </authorList>
    </citation>
    <scope>NUCLEOTIDE SEQUENCE</scope>
    <source>
        <strain evidence="6">35461</strain>
    </source>
</reference>
<evidence type="ECO:0000313" key="6">
    <source>
        <dbReference type="EMBL" id="HIV09551.1"/>
    </source>
</evidence>
<name>A0A9D1T309_9BACT</name>
<feature type="domain" description="Tail specific protease" evidence="5">
    <location>
        <begin position="61"/>
        <end position="272"/>
    </location>
</feature>
<keyword evidence="2" id="KW-0378">Hydrolase</keyword>
<dbReference type="GO" id="GO:0007165">
    <property type="term" value="P:signal transduction"/>
    <property type="evidence" value="ECO:0007669"/>
    <property type="project" value="TreeGrafter"/>
</dbReference>
<evidence type="ECO:0000256" key="3">
    <source>
        <dbReference type="ARBA" id="ARBA00022825"/>
    </source>
</evidence>
<feature type="region of interest" description="Disordered" evidence="4">
    <location>
        <begin position="366"/>
        <end position="389"/>
    </location>
</feature>
<keyword evidence="1" id="KW-0645">Protease</keyword>
<dbReference type="SUPFAM" id="SSF52096">
    <property type="entry name" value="ClpP/crotonase"/>
    <property type="match status" value="1"/>
</dbReference>
<evidence type="ECO:0000256" key="1">
    <source>
        <dbReference type="ARBA" id="ARBA00022670"/>
    </source>
</evidence>
<dbReference type="CDD" id="cd07560">
    <property type="entry name" value="Peptidase_S41_CPP"/>
    <property type="match status" value="1"/>
</dbReference>
<dbReference type="InterPro" id="IPR005151">
    <property type="entry name" value="Tail-specific_protease"/>
</dbReference>
<dbReference type="GO" id="GO:0006508">
    <property type="term" value="P:proteolysis"/>
    <property type="evidence" value="ECO:0007669"/>
    <property type="project" value="UniProtKB-KW"/>
</dbReference>
<comment type="caution">
    <text evidence="6">The sequence shown here is derived from an EMBL/GenBank/DDBJ whole genome shotgun (WGS) entry which is preliminary data.</text>
</comment>
<protein>
    <submittedName>
        <fullName evidence="6">Carboxy terminal-processing peptidase</fullName>
    </submittedName>
</protein>
<dbReference type="PANTHER" id="PTHR32060:SF22">
    <property type="entry name" value="CARBOXYL-TERMINAL-PROCESSING PEPTIDASE 3, CHLOROPLASTIC"/>
    <property type="match status" value="1"/>
</dbReference>
<gene>
    <name evidence="6" type="ORF">IAC79_05510</name>
</gene>
<dbReference type="AlphaFoldDB" id="A0A9D1T309"/>
<dbReference type="EMBL" id="DVOR01000176">
    <property type="protein sequence ID" value="HIV09551.1"/>
    <property type="molecule type" value="Genomic_DNA"/>
</dbReference>